<dbReference type="GeneID" id="54561728"/>
<name>A0A6A6C621_ZASCE</name>
<dbReference type="OrthoDB" id="3183782at2759"/>
<dbReference type="SUPFAM" id="SSF54909">
    <property type="entry name" value="Dimeric alpha+beta barrel"/>
    <property type="match status" value="1"/>
</dbReference>
<dbReference type="InterPro" id="IPR011008">
    <property type="entry name" value="Dimeric_a/b-barrel"/>
</dbReference>
<keyword evidence="4" id="KW-1185">Reference proteome</keyword>
<dbReference type="AlphaFoldDB" id="A0A6A6C621"/>
<proteinExistence type="inferred from homology"/>
<protein>
    <recommendedName>
        <fullName evidence="2">EthD domain-containing protein</fullName>
    </recommendedName>
</protein>
<dbReference type="Pfam" id="PF07110">
    <property type="entry name" value="EthD"/>
    <property type="match status" value="1"/>
</dbReference>
<organism evidence="3 4">
    <name type="scientific">Zasmidium cellare ATCC 36951</name>
    <dbReference type="NCBI Taxonomy" id="1080233"/>
    <lineage>
        <taxon>Eukaryota</taxon>
        <taxon>Fungi</taxon>
        <taxon>Dikarya</taxon>
        <taxon>Ascomycota</taxon>
        <taxon>Pezizomycotina</taxon>
        <taxon>Dothideomycetes</taxon>
        <taxon>Dothideomycetidae</taxon>
        <taxon>Mycosphaerellales</taxon>
        <taxon>Mycosphaerellaceae</taxon>
        <taxon>Zasmidium</taxon>
    </lineage>
</organism>
<dbReference type="EMBL" id="ML993613">
    <property type="protein sequence ID" value="KAF2162554.1"/>
    <property type="molecule type" value="Genomic_DNA"/>
</dbReference>
<dbReference type="Gene3D" id="3.30.70.100">
    <property type="match status" value="1"/>
</dbReference>
<dbReference type="GO" id="GO:0016491">
    <property type="term" value="F:oxidoreductase activity"/>
    <property type="evidence" value="ECO:0007669"/>
    <property type="project" value="InterPro"/>
</dbReference>
<accession>A0A6A6C621</accession>
<sequence>MVQQRASVLKFSMLIKRRQDMSEEEFHKYWTEIHAPIVEKWLAKHGVIRYVQYHTPTQTKTQSTEVWTGLGGSNVLQFDGHVELTVPNVECLKKALEDPYYESDVLPDEGKFIDAANSYRTCGWEEVKIEVGNVVRGTQ</sequence>
<evidence type="ECO:0000313" key="3">
    <source>
        <dbReference type="EMBL" id="KAF2162554.1"/>
    </source>
</evidence>
<feature type="domain" description="EthD" evidence="2">
    <location>
        <begin position="18"/>
        <end position="115"/>
    </location>
</feature>
<dbReference type="RefSeq" id="XP_033663443.1">
    <property type="nucleotide sequence ID" value="XM_033808456.1"/>
</dbReference>
<evidence type="ECO:0000256" key="1">
    <source>
        <dbReference type="ARBA" id="ARBA00005986"/>
    </source>
</evidence>
<comment type="similarity">
    <text evidence="1">Belongs to the tpcK family.</text>
</comment>
<reference evidence="3" key="1">
    <citation type="journal article" date="2020" name="Stud. Mycol.">
        <title>101 Dothideomycetes genomes: a test case for predicting lifestyles and emergence of pathogens.</title>
        <authorList>
            <person name="Haridas S."/>
            <person name="Albert R."/>
            <person name="Binder M."/>
            <person name="Bloem J."/>
            <person name="Labutti K."/>
            <person name="Salamov A."/>
            <person name="Andreopoulos B."/>
            <person name="Baker S."/>
            <person name="Barry K."/>
            <person name="Bills G."/>
            <person name="Bluhm B."/>
            <person name="Cannon C."/>
            <person name="Castanera R."/>
            <person name="Culley D."/>
            <person name="Daum C."/>
            <person name="Ezra D."/>
            <person name="Gonzalez J."/>
            <person name="Henrissat B."/>
            <person name="Kuo A."/>
            <person name="Liang C."/>
            <person name="Lipzen A."/>
            <person name="Lutzoni F."/>
            <person name="Magnuson J."/>
            <person name="Mondo S."/>
            <person name="Nolan M."/>
            <person name="Ohm R."/>
            <person name="Pangilinan J."/>
            <person name="Park H.-J."/>
            <person name="Ramirez L."/>
            <person name="Alfaro M."/>
            <person name="Sun H."/>
            <person name="Tritt A."/>
            <person name="Yoshinaga Y."/>
            <person name="Zwiers L.-H."/>
            <person name="Turgeon B."/>
            <person name="Goodwin S."/>
            <person name="Spatafora J."/>
            <person name="Crous P."/>
            <person name="Grigoriev I."/>
        </authorList>
    </citation>
    <scope>NUCLEOTIDE SEQUENCE</scope>
    <source>
        <strain evidence="3">ATCC 36951</strain>
    </source>
</reference>
<dbReference type="InterPro" id="IPR009799">
    <property type="entry name" value="EthD_dom"/>
</dbReference>
<evidence type="ECO:0000313" key="4">
    <source>
        <dbReference type="Proteomes" id="UP000799537"/>
    </source>
</evidence>
<gene>
    <name evidence="3" type="ORF">M409DRAFT_27176</name>
</gene>
<evidence type="ECO:0000259" key="2">
    <source>
        <dbReference type="Pfam" id="PF07110"/>
    </source>
</evidence>
<dbReference type="Proteomes" id="UP000799537">
    <property type="component" value="Unassembled WGS sequence"/>
</dbReference>